<keyword evidence="2" id="KW-1185">Reference proteome</keyword>
<comment type="caution">
    <text evidence="1">The sequence shown here is derived from an EMBL/GenBank/DDBJ whole genome shotgun (WGS) entry which is preliminary data.</text>
</comment>
<accession>A0A8J8NQE1</accession>
<name>A0A8J8NQE1_HALGN</name>
<sequence length="257" mass="30609">MFIQYKIEVNRLPKDVELQMGSNQNKFNEMGQTQQIFIQNPFKPNHLVEFHFNLQQYTRYLGFWNLFSLSWPTERKNVLEAEQVKVTPDYDAKQSITVIYLMQRYGTKFTNYPDTLSTALFRIAGLLVFMKLATMVRFYNMKHFEKKNTIEMVTVKNSQMGQRPEYSGKNGEKLESMLLNLTLETENNLQENLLQNRNDKYERQRKMMTPEERYSFERIEKSVFRTEDQDIEISAQKEQVQSLIFEVKRLKDGNGSI</sequence>
<protein>
    <submittedName>
        <fullName evidence="1">Uncharacterized protein</fullName>
    </submittedName>
</protein>
<proteinExistence type="predicted"/>
<evidence type="ECO:0000313" key="2">
    <source>
        <dbReference type="Proteomes" id="UP000785679"/>
    </source>
</evidence>
<dbReference type="AlphaFoldDB" id="A0A8J8NQE1"/>
<organism evidence="1 2">
    <name type="scientific">Halteria grandinella</name>
    <dbReference type="NCBI Taxonomy" id="5974"/>
    <lineage>
        <taxon>Eukaryota</taxon>
        <taxon>Sar</taxon>
        <taxon>Alveolata</taxon>
        <taxon>Ciliophora</taxon>
        <taxon>Intramacronucleata</taxon>
        <taxon>Spirotrichea</taxon>
        <taxon>Stichotrichia</taxon>
        <taxon>Sporadotrichida</taxon>
        <taxon>Halteriidae</taxon>
        <taxon>Halteria</taxon>
    </lineage>
</organism>
<dbReference type="EMBL" id="RRYP01010336">
    <property type="protein sequence ID" value="TNV78444.1"/>
    <property type="molecule type" value="Genomic_DNA"/>
</dbReference>
<dbReference type="Proteomes" id="UP000785679">
    <property type="component" value="Unassembled WGS sequence"/>
</dbReference>
<gene>
    <name evidence="1" type="ORF">FGO68_gene7056</name>
</gene>
<evidence type="ECO:0000313" key="1">
    <source>
        <dbReference type="EMBL" id="TNV78444.1"/>
    </source>
</evidence>
<reference evidence="1" key="1">
    <citation type="submission" date="2019-06" db="EMBL/GenBank/DDBJ databases">
        <authorList>
            <person name="Zheng W."/>
        </authorList>
    </citation>
    <scope>NUCLEOTIDE SEQUENCE</scope>
    <source>
        <strain evidence="1">QDHG01</strain>
    </source>
</reference>